<evidence type="ECO:0000259" key="1">
    <source>
        <dbReference type="Pfam" id="PF17262"/>
    </source>
</evidence>
<dbReference type="HOGENOM" id="CLU_086561_0_0_7"/>
<dbReference type="Proteomes" id="UP000000442">
    <property type="component" value="Chromosome"/>
</dbReference>
<dbReference type="AlphaFoldDB" id="C0QHV3"/>
<dbReference type="STRING" id="177437.HRM2_05470"/>
<reference evidence="3 4" key="1">
    <citation type="journal article" date="2009" name="Environ. Microbiol.">
        <title>Genome sequence of Desulfobacterium autotrophicum HRM2, a marine sulfate reducer oxidizing organic carbon completely to carbon dioxide.</title>
        <authorList>
            <person name="Strittmatter A.W."/>
            <person name="Liesegang H."/>
            <person name="Rabus R."/>
            <person name="Decker I."/>
            <person name="Amann J."/>
            <person name="Andres S."/>
            <person name="Henne A."/>
            <person name="Fricke W.F."/>
            <person name="Martinez-Arias R."/>
            <person name="Bartels D."/>
            <person name="Goesmann A."/>
            <person name="Krause L."/>
            <person name="Puehler A."/>
            <person name="Klenk H.P."/>
            <person name="Richter M."/>
            <person name="Schuler M."/>
            <person name="Gloeckner F.O."/>
            <person name="Meyerdierks A."/>
            <person name="Gottschalk G."/>
            <person name="Amann R."/>
        </authorList>
    </citation>
    <scope>NUCLEOTIDE SEQUENCE [LARGE SCALE GENOMIC DNA]</scope>
    <source>
        <strain evidence="4">ATCC 43914 / DSM 3382 / HRM2</strain>
    </source>
</reference>
<dbReference type="Pfam" id="PF17955">
    <property type="entry name" value="Cas6b_N"/>
    <property type="match status" value="1"/>
</dbReference>
<sequence>MKRSILYFNNIRLNTSEIHKFRGYIGNMFREHDLIHNHDAGSGRPIYRYPLIQFKLIDNIPAIIALTDRAVQVFADIFMATDEIVIDGRTIPVAEKDLAVQSCEFGFSTDTYMYEFLSPWIGLNQMNHRTYASLKEKKEKNELLKRILTGNILSMAKYLDVRLEPDQRIRTALQLKQTKVTLKGTSMVGFKGIFKTNFMVPDYAGLGKSVSRGFGTIKKLL</sequence>
<dbReference type="KEGG" id="dat:HRM2_05470"/>
<feature type="domain" description="Cas6b N-terminal" evidence="2">
    <location>
        <begin position="12"/>
        <end position="102"/>
    </location>
</feature>
<keyword evidence="4" id="KW-1185">Reference proteome</keyword>
<dbReference type="eggNOG" id="ENOG502ZF8I">
    <property type="taxonomic scope" value="Bacteria"/>
</dbReference>
<evidence type="ECO:0000259" key="2">
    <source>
        <dbReference type="Pfam" id="PF17955"/>
    </source>
</evidence>
<organism evidence="3 4">
    <name type="scientific">Desulforapulum autotrophicum (strain ATCC 43914 / DSM 3382 / VKM B-1955 / HRM2)</name>
    <name type="common">Desulfobacterium autotrophicum</name>
    <dbReference type="NCBI Taxonomy" id="177437"/>
    <lineage>
        <taxon>Bacteria</taxon>
        <taxon>Pseudomonadati</taxon>
        <taxon>Thermodesulfobacteriota</taxon>
        <taxon>Desulfobacteria</taxon>
        <taxon>Desulfobacterales</taxon>
        <taxon>Desulfobacteraceae</taxon>
        <taxon>Desulforapulum</taxon>
    </lineage>
</organism>
<dbReference type="OrthoDB" id="656505at2"/>
<dbReference type="InterPro" id="IPR041528">
    <property type="entry name" value="Cas6b_N"/>
</dbReference>
<feature type="domain" description="Cas6b C-terminal" evidence="1">
    <location>
        <begin position="107"/>
        <end position="219"/>
    </location>
</feature>
<evidence type="ECO:0000313" key="4">
    <source>
        <dbReference type="Proteomes" id="UP000000442"/>
    </source>
</evidence>
<accession>C0QHV3</accession>
<dbReference type="RefSeq" id="WP_012662910.1">
    <property type="nucleotide sequence ID" value="NC_012108.1"/>
</dbReference>
<gene>
    <name evidence="3" type="ordered locus">HRM2_05470</name>
</gene>
<dbReference type="Pfam" id="PF17262">
    <property type="entry name" value="Cas6b_C"/>
    <property type="match status" value="1"/>
</dbReference>
<dbReference type="InterPro" id="IPR020209">
    <property type="entry name" value="Cas6b_C"/>
</dbReference>
<proteinExistence type="predicted"/>
<evidence type="ECO:0000313" key="3">
    <source>
        <dbReference type="EMBL" id="ACN13661.1"/>
    </source>
</evidence>
<protein>
    <submittedName>
        <fullName evidence="3">DNA repair protein</fullName>
    </submittedName>
</protein>
<dbReference type="EMBL" id="CP001087">
    <property type="protein sequence ID" value="ACN13661.1"/>
    <property type="molecule type" value="Genomic_DNA"/>
</dbReference>
<name>C0QHV3_DESAH</name>